<feature type="chain" id="PRO_5019006134" description="Glutathione peroxidase" evidence="9">
    <location>
        <begin position="28"/>
        <end position="177"/>
    </location>
</feature>
<organism evidence="10 11">
    <name type="scientific">Capra hircus</name>
    <name type="common">Goat</name>
    <dbReference type="NCBI Taxonomy" id="9925"/>
    <lineage>
        <taxon>Eukaryota</taxon>
        <taxon>Metazoa</taxon>
        <taxon>Chordata</taxon>
        <taxon>Craniata</taxon>
        <taxon>Vertebrata</taxon>
        <taxon>Euteleostomi</taxon>
        <taxon>Mammalia</taxon>
        <taxon>Eutheria</taxon>
        <taxon>Laurasiatheria</taxon>
        <taxon>Artiodactyla</taxon>
        <taxon>Ruminantia</taxon>
        <taxon>Pecora</taxon>
        <taxon>Bovidae</taxon>
        <taxon>Caprinae</taxon>
        <taxon>Capra</taxon>
    </lineage>
</organism>
<evidence type="ECO:0000256" key="6">
    <source>
        <dbReference type="ARBA" id="ARBA00036240"/>
    </source>
</evidence>
<evidence type="ECO:0000256" key="2">
    <source>
        <dbReference type="ARBA" id="ARBA00022559"/>
    </source>
</evidence>
<comment type="similarity">
    <text evidence="1 8">Belongs to the glutathione peroxidase family.</text>
</comment>
<evidence type="ECO:0000256" key="9">
    <source>
        <dbReference type="SAM" id="SignalP"/>
    </source>
</evidence>
<dbReference type="PROSITE" id="PS51355">
    <property type="entry name" value="GLUTATHIONE_PEROXID_3"/>
    <property type="match status" value="1"/>
</dbReference>
<dbReference type="GO" id="GO:0004602">
    <property type="term" value="F:glutathione peroxidase activity"/>
    <property type="evidence" value="ECO:0007669"/>
    <property type="project" value="TreeGrafter"/>
</dbReference>
<dbReference type="Gene3D" id="3.40.30.10">
    <property type="entry name" value="Glutaredoxin"/>
    <property type="match status" value="1"/>
</dbReference>
<dbReference type="STRING" id="9925.ENSCHIP00000023849"/>
<dbReference type="PRINTS" id="PR01011">
    <property type="entry name" value="GLUTPROXDASE"/>
</dbReference>
<reference evidence="10" key="2">
    <citation type="submission" date="2025-08" db="UniProtKB">
        <authorList>
            <consortium name="Ensembl"/>
        </authorList>
    </citation>
    <scope>IDENTIFICATION</scope>
</reference>
<proteinExistence type="inferred from homology"/>
<dbReference type="Ensembl" id="ENSCHIT00000031709.1">
    <property type="protein sequence ID" value="ENSCHIP00000023849.1"/>
    <property type="gene ID" value="ENSCHIG00000021268.1"/>
</dbReference>
<dbReference type="PIRSF" id="PIRSF000303">
    <property type="entry name" value="Glutathion_perox"/>
    <property type="match status" value="1"/>
</dbReference>
<dbReference type="PANTHER" id="PTHR11592">
    <property type="entry name" value="GLUTATHIONE PEROXIDASE"/>
    <property type="match status" value="1"/>
</dbReference>
<name>A0A452FHB4_CAPHI</name>
<dbReference type="GO" id="GO:0006979">
    <property type="term" value="P:response to oxidative stress"/>
    <property type="evidence" value="ECO:0007669"/>
    <property type="project" value="InterPro"/>
</dbReference>
<evidence type="ECO:0000256" key="8">
    <source>
        <dbReference type="RuleBase" id="RU000499"/>
    </source>
</evidence>
<dbReference type="OMA" id="TFPMTEK"/>
<keyword evidence="4 8" id="KW-0560">Oxidoreductase</keyword>
<evidence type="ECO:0000256" key="1">
    <source>
        <dbReference type="ARBA" id="ARBA00006926"/>
    </source>
</evidence>
<comment type="subunit">
    <text evidence="7">Monomer. Has a tendency to form higher mass oligomers. Interacts with FUNDC1; this interaction promotes GPX4 recruitment into mitochondria through TOM/TIM complex where it is degraded by mitophagy.</text>
</comment>
<reference evidence="10 11" key="1">
    <citation type="submission" date="2016-04" db="EMBL/GenBank/DDBJ databases">
        <title>Polished mammalian reference genomes with single-molecule sequencing and chromosome conformation capture applied to the Capra hircus genome.</title>
        <authorList>
            <person name="Bickhart D.M."/>
            <person name="Koren S."/>
            <person name="Rosen B."/>
            <person name="Hastie A."/>
            <person name="Liachko I."/>
            <person name="Sullivan S.T."/>
            <person name="Burton J."/>
            <person name="Sayre B.L."/>
            <person name="Huson H.J."/>
            <person name="Lee J."/>
            <person name="Lam E."/>
            <person name="Kelley C.M."/>
            <person name="Hutchison J.L."/>
            <person name="Zhou Y."/>
            <person name="Sun J."/>
            <person name="Crisa A."/>
            <person name="Schwartz J.C."/>
            <person name="Hammond J.A."/>
            <person name="Schroeder S.G."/>
            <person name="Liu G.E."/>
            <person name="Dunham M."/>
            <person name="Shendure J."/>
            <person name="Sonstegard T.S."/>
            <person name="Phillippy A.M."/>
            <person name="Van Tassell C.P."/>
            <person name="Smith T.P."/>
        </authorList>
    </citation>
    <scope>NUCLEOTIDE SEQUENCE [LARGE SCALE GENOMIC DNA]</scope>
</reference>
<protein>
    <recommendedName>
        <fullName evidence="8">Glutathione peroxidase</fullName>
    </recommendedName>
</protein>
<dbReference type="GO" id="GO:0005634">
    <property type="term" value="C:nucleus"/>
    <property type="evidence" value="ECO:0007669"/>
    <property type="project" value="TreeGrafter"/>
</dbReference>
<dbReference type="AlphaFoldDB" id="A0A452FHB4"/>
<dbReference type="Proteomes" id="UP000291000">
    <property type="component" value="Chromosome 7"/>
</dbReference>
<keyword evidence="9" id="KW-0732">Signal</keyword>
<evidence type="ECO:0000256" key="3">
    <source>
        <dbReference type="ARBA" id="ARBA00022933"/>
    </source>
</evidence>
<dbReference type="PROSITE" id="PS00763">
    <property type="entry name" value="GLUTATHIONE_PEROXID_2"/>
    <property type="match status" value="1"/>
</dbReference>
<keyword evidence="3" id="KW-0712">Selenocysteine</keyword>
<dbReference type="Pfam" id="PF00255">
    <property type="entry name" value="GSHPx"/>
    <property type="match status" value="1"/>
</dbReference>
<dbReference type="GO" id="GO:0005739">
    <property type="term" value="C:mitochondrion"/>
    <property type="evidence" value="ECO:0007669"/>
    <property type="project" value="TreeGrafter"/>
</dbReference>
<reference evidence="10" key="3">
    <citation type="submission" date="2025-09" db="UniProtKB">
        <authorList>
            <consortium name="Ensembl"/>
        </authorList>
    </citation>
    <scope>IDENTIFICATION</scope>
</reference>
<keyword evidence="11" id="KW-1185">Reference proteome</keyword>
<dbReference type="InterPro" id="IPR000889">
    <property type="entry name" value="Glutathione_peroxidase"/>
</dbReference>
<accession>A0A452FHB4</accession>
<dbReference type="GeneTree" id="ENSGT00940000161913"/>
<keyword evidence="2 8" id="KW-0575">Peroxidase</keyword>
<dbReference type="GO" id="GO:0047066">
    <property type="term" value="F:phospholipid-hydroperoxide glutathione peroxidase activity"/>
    <property type="evidence" value="ECO:0007669"/>
    <property type="project" value="UniProtKB-EC"/>
</dbReference>
<sequence length="177" mass="20235">MITVGSRLCHPLKLALLCGALTMYVSCDNWHWEFSVKNIDGSVVNLDKHQAIVTSQRGKTDVNYTQLVDNERPMLRILAFPCNQFRRQEPGSNAEIKEFAMAIASNLVKFSKICVNGDDAHPLWKCMKIQPKERSMLGNTIKWNFTKFLIDKNSCVVKWYGPTEESLVIENNMPCYC</sequence>
<comment type="catalytic activity">
    <reaction evidence="6">
        <text>(13S)-hydroperoxy-(9Z,11E)-octadecadienoate + 2 glutathione = (13S)-hydroxy-(9Z,11E)-octadecadienoate + glutathione disulfide + H2O</text>
        <dbReference type="Rhea" id="RHEA:48888"/>
        <dbReference type="ChEBI" id="CHEBI:15377"/>
        <dbReference type="ChEBI" id="CHEBI:57466"/>
        <dbReference type="ChEBI" id="CHEBI:57925"/>
        <dbReference type="ChEBI" id="CHEBI:58297"/>
        <dbReference type="ChEBI" id="CHEBI:90850"/>
    </reaction>
    <physiologicalReaction direction="left-to-right" evidence="6">
        <dbReference type="Rhea" id="RHEA:48889"/>
    </physiologicalReaction>
</comment>
<feature type="signal peptide" evidence="9">
    <location>
        <begin position="1"/>
        <end position="27"/>
    </location>
</feature>
<evidence type="ECO:0000313" key="11">
    <source>
        <dbReference type="Proteomes" id="UP000291000"/>
    </source>
</evidence>
<comment type="catalytic activity">
    <reaction evidence="5">
        <text>a hydroperoxy polyunsaturated fatty acid + 2 glutathione = a hydroxy polyunsaturated fatty acid + glutathione disulfide + H2O</text>
        <dbReference type="Rhea" id="RHEA:19057"/>
        <dbReference type="ChEBI" id="CHEBI:15377"/>
        <dbReference type="ChEBI" id="CHEBI:57925"/>
        <dbReference type="ChEBI" id="CHEBI:58297"/>
        <dbReference type="ChEBI" id="CHEBI:131871"/>
        <dbReference type="ChEBI" id="CHEBI:134019"/>
        <dbReference type="EC" id="1.11.1.12"/>
    </reaction>
    <physiologicalReaction direction="left-to-right" evidence="5">
        <dbReference type="Rhea" id="RHEA:19058"/>
    </physiologicalReaction>
</comment>
<dbReference type="SUPFAM" id="SSF52833">
    <property type="entry name" value="Thioredoxin-like"/>
    <property type="match status" value="1"/>
</dbReference>
<evidence type="ECO:0000313" key="10">
    <source>
        <dbReference type="Ensembl" id="ENSCHIP00000023849.1"/>
    </source>
</evidence>
<evidence type="ECO:0000256" key="7">
    <source>
        <dbReference type="ARBA" id="ARBA00046929"/>
    </source>
</evidence>
<dbReference type="PANTHER" id="PTHR11592:SF134">
    <property type="entry name" value="PHOSPHOLIPID HYDROPEROXIDE GLUTATHIONE PEROXIDASE"/>
    <property type="match status" value="1"/>
</dbReference>
<dbReference type="InterPro" id="IPR036249">
    <property type="entry name" value="Thioredoxin-like_sf"/>
</dbReference>
<dbReference type="EMBL" id="LWLT01000008">
    <property type="status" value="NOT_ANNOTATED_CDS"/>
    <property type="molecule type" value="Genomic_DNA"/>
</dbReference>
<dbReference type="InterPro" id="IPR029760">
    <property type="entry name" value="GPX_CS"/>
</dbReference>
<evidence type="ECO:0000256" key="5">
    <source>
        <dbReference type="ARBA" id="ARBA00035814"/>
    </source>
</evidence>
<evidence type="ECO:0000256" key="4">
    <source>
        <dbReference type="ARBA" id="ARBA00023002"/>
    </source>
</evidence>